<keyword evidence="3" id="KW-0677">Repeat</keyword>
<dbReference type="Pfam" id="PF00096">
    <property type="entry name" value="zf-C2H2"/>
    <property type="match status" value="2"/>
</dbReference>
<dbReference type="PANTHER" id="PTHR14003:SF24">
    <property type="entry name" value="ZINC FINGER PROTEIN 410"/>
    <property type="match status" value="1"/>
</dbReference>
<comment type="subcellular location">
    <subcellularLocation>
        <location evidence="1">Nucleus</location>
    </subcellularLocation>
</comment>
<evidence type="ECO:0000256" key="4">
    <source>
        <dbReference type="ARBA" id="ARBA00022771"/>
    </source>
</evidence>
<evidence type="ECO:0000259" key="14">
    <source>
        <dbReference type="PROSITE" id="PS50157"/>
    </source>
</evidence>
<dbReference type="InterPro" id="IPR036236">
    <property type="entry name" value="Znf_C2H2_sf"/>
</dbReference>
<dbReference type="EMBL" id="CAXKWB010020616">
    <property type="protein sequence ID" value="CAL4122694.1"/>
    <property type="molecule type" value="Genomic_DNA"/>
</dbReference>
<dbReference type="GO" id="GO:0031519">
    <property type="term" value="C:PcG protein complex"/>
    <property type="evidence" value="ECO:0007669"/>
    <property type="project" value="TreeGrafter"/>
</dbReference>
<dbReference type="GO" id="GO:0005667">
    <property type="term" value="C:transcription regulator complex"/>
    <property type="evidence" value="ECO:0007669"/>
    <property type="project" value="TreeGrafter"/>
</dbReference>
<feature type="transmembrane region" description="Helical" evidence="13">
    <location>
        <begin position="423"/>
        <end position="443"/>
    </location>
</feature>
<dbReference type="InterPro" id="IPR013087">
    <property type="entry name" value="Znf_C2H2_type"/>
</dbReference>
<evidence type="ECO:0000256" key="3">
    <source>
        <dbReference type="ARBA" id="ARBA00022737"/>
    </source>
</evidence>
<evidence type="ECO:0000313" key="15">
    <source>
        <dbReference type="EMBL" id="CAL4122694.1"/>
    </source>
</evidence>
<dbReference type="GO" id="GO:0000978">
    <property type="term" value="F:RNA polymerase II cis-regulatory region sequence-specific DNA binding"/>
    <property type="evidence" value="ECO:0007669"/>
    <property type="project" value="TreeGrafter"/>
</dbReference>
<proteinExistence type="predicted"/>
<feature type="compositionally biased region" description="Low complexity" evidence="12">
    <location>
        <begin position="850"/>
        <end position="874"/>
    </location>
</feature>
<evidence type="ECO:0000313" key="16">
    <source>
        <dbReference type="Proteomes" id="UP001497623"/>
    </source>
</evidence>
<dbReference type="SUPFAM" id="SSF57667">
    <property type="entry name" value="beta-beta-alpha zinc fingers"/>
    <property type="match status" value="3"/>
</dbReference>
<dbReference type="GO" id="GO:0000981">
    <property type="term" value="F:DNA-binding transcription factor activity, RNA polymerase II-specific"/>
    <property type="evidence" value="ECO:0007669"/>
    <property type="project" value="TreeGrafter"/>
</dbReference>
<feature type="region of interest" description="Disordered" evidence="12">
    <location>
        <begin position="846"/>
        <end position="882"/>
    </location>
</feature>
<keyword evidence="5" id="KW-0862">Zinc</keyword>
<evidence type="ECO:0000256" key="5">
    <source>
        <dbReference type="ARBA" id="ARBA00022833"/>
    </source>
</evidence>
<keyword evidence="10" id="KW-0539">Nucleus</keyword>
<evidence type="ECO:0000256" key="10">
    <source>
        <dbReference type="ARBA" id="ARBA00023242"/>
    </source>
</evidence>
<evidence type="ECO:0000256" key="9">
    <source>
        <dbReference type="ARBA" id="ARBA00023163"/>
    </source>
</evidence>
<keyword evidence="16" id="KW-1185">Reference proteome</keyword>
<dbReference type="PROSITE" id="PS00028">
    <property type="entry name" value="ZINC_FINGER_C2H2_1"/>
    <property type="match status" value="4"/>
</dbReference>
<reference evidence="15 16" key="1">
    <citation type="submission" date="2024-05" db="EMBL/GenBank/DDBJ databases">
        <authorList>
            <person name="Wallberg A."/>
        </authorList>
    </citation>
    <scope>NUCLEOTIDE SEQUENCE [LARGE SCALE GENOMIC DNA]</scope>
</reference>
<evidence type="ECO:0000256" key="12">
    <source>
        <dbReference type="SAM" id="MobiDB-lite"/>
    </source>
</evidence>
<feature type="domain" description="C2H2-type" evidence="14">
    <location>
        <begin position="129"/>
        <end position="157"/>
    </location>
</feature>
<organism evidence="15 16">
    <name type="scientific">Meganyctiphanes norvegica</name>
    <name type="common">Northern krill</name>
    <name type="synonym">Thysanopoda norvegica</name>
    <dbReference type="NCBI Taxonomy" id="48144"/>
    <lineage>
        <taxon>Eukaryota</taxon>
        <taxon>Metazoa</taxon>
        <taxon>Ecdysozoa</taxon>
        <taxon>Arthropoda</taxon>
        <taxon>Crustacea</taxon>
        <taxon>Multicrustacea</taxon>
        <taxon>Malacostraca</taxon>
        <taxon>Eumalacostraca</taxon>
        <taxon>Eucarida</taxon>
        <taxon>Euphausiacea</taxon>
        <taxon>Euphausiidae</taxon>
        <taxon>Meganyctiphanes</taxon>
    </lineage>
</organism>
<evidence type="ECO:0000256" key="1">
    <source>
        <dbReference type="ARBA" id="ARBA00004123"/>
    </source>
</evidence>
<dbReference type="AlphaFoldDB" id="A0AAV2REQ4"/>
<keyword evidence="13" id="KW-0472">Membrane</keyword>
<keyword evidence="13" id="KW-0812">Transmembrane</keyword>
<evidence type="ECO:0000256" key="6">
    <source>
        <dbReference type="ARBA" id="ARBA00023015"/>
    </source>
</evidence>
<keyword evidence="7" id="KW-0238">DNA-binding</keyword>
<dbReference type="Proteomes" id="UP001497623">
    <property type="component" value="Unassembled WGS sequence"/>
</dbReference>
<dbReference type="GO" id="GO:0000785">
    <property type="term" value="C:chromatin"/>
    <property type="evidence" value="ECO:0007669"/>
    <property type="project" value="TreeGrafter"/>
</dbReference>
<dbReference type="Gene3D" id="3.30.160.60">
    <property type="entry name" value="Classic Zinc Finger"/>
    <property type="match status" value="3"/>
</dbReference>
<sequence length="953" mass="107339">MDSEDESNKVCLDDLLDCMEVSLEKEDIIYLEENLGREDGEDNVQSICSQNQVNCNRNMNEVPLNNTDVYSDMLQPIDPDDPHELTHGQSLTDVEASSQVNKSQRTTKGIPGQKFVSYESFPASKEKTFTCELCGLRLATRESRRRHILSKHIKERTNFCNECGRAFIFKFALKSHKATHADTAKFVCICGQSFSIRSSYNDHVRRIHQAAPNVKYQCELCFKTFGERATLRIHLISVHKPKTIPCLHKGCPKLFSTIGLMRSHYRYHLKQKFACDECGQVFSTEAYMYKHRLSHSGTSFYSHFCIKITFIYFFFTKPKSSFNKLEKVSNTHHKRHACNQKTFFFLHNFPHPKLDFEIFISLTNVSARVDINFACRTKIDMVSHFWPDKHKIMIQRYNIQSTYNIRKKCKKFKASLRKITKNYFAILILYYFSPSLFLLLEQLNNFFINKSLHDKPETLNRQAQIWLLEFGMLVNGLLSGCLAQSCTRRVLHEQFTTTDPITTCFGLHYDHSSRNYAFTNFAFFLFLLIKKGNVGINSQILKLDISFFIKIVKLCVVVSVGLKDHAYIYCINSRAPPNQHRHTETAYIYTRCREKNNYESLNIVNNYENCRCQPTHQHNFLALATLIHATEQDIANCFWEYCIVCPEMASIINGSFCLLLNQIQLNEHIFKDPSWLNILIPSLNTCYCQQSYAQNLKKNHSVLRHHELYSQLKAILLHKGNAMDLYELLLAQKDLAVLNNTVAPTSCYKEVISADLSSSGNMASTEISHLSEISDLPSQLSGSSHLPNSSPSRSGLSCSYSTMGSMASPQLGNMSPLVSSLSSITPSSAPGGQLVSQSLCSPGGGSSYASQGLSSPAPLSLASQGSLASPAPGGDYSQGEDLASIMGLGGTSVEDSLGLPGTQDSLGPQDTLGLAAHLDMECPMCGNQFLSGKQRGSRLVYACSSPHCIWNML</sequence>
<keyword evidence="6" id="KW-0805">Transcription regulation</keyword>
<keyword evidence="13" id="KW-1133">Transmembrane helix</keyword>
<feature type="non-terminal residue" evidence="15">
    <location>
        <position position="953"/>
    </location>
</feature>
<dbReference type="GO" id="GO:0008270">
    <property type="term" value="F:zinc ion binding"/>
    <property type="evidence" value="ECO:0007669"/>
    <property type="project" value="UniProtKB-KW"/>
</dbReference>
<protein>
    <recommendedName>
        <fullName evidence="14">C2H2-type domain-containing protein</fullName>
    </recommendedName>
</protein>
<accession>A0AAV2REQ4</accession>
<keyword evidence="2" id="KW-0479">Metal-binding</keyword>
<comment type="caution">
    <text evidence="15">The sequence shown here is derived from an EMBL/GenBank/DDBJ whole genome shotgun (WGS) entry which is preliminary data.</text>
</comment>
<keyword evidence="9" id="KW-0804">Transcription</keyword>
<feature type="region of interest" description="Disordered" evidence="12">
    <location>
        <begin position="776"/>
        <end position="800"/>
    </location>
</feature>
<evidence type="ECO:0000256" key="2">
    <source>
        <dbReference type="ARBA" id="ARBA00022723"/>
    </source>
</evidence>
<dbReference type="PROSITE" id="PS50157">
    <property type="entry name" value="ZINC_FINGER_C2H2_2"/>
    <property type="match status" value="4"/>
</dbReference>
<feature type="transmembrane region" description="Helical" evidence="13">
    <location>
        <begin position="298"/>
        <end position="315"/>
    </location>
</feature>
<dbReference type="SMART" id="SM00355">
    <property type="entry name" value="ZnF_C2H2"/>
    <property type="match status" value="6"/>
</dbReference>
<feature type="domain" description="C2H2-type" evidence="14">
    <location>
        <begin position="158"/>
        <end position="185"/>
    </location>
</feature>
<keyword evidence="8" id="KW-0010">Activator</keyword>
<gene>
    <name evidence="15" type="ORF">MNOR_LOCUS23416</name>
</gene>
<keyword evidence="4 11" id="KW-0863">Zinc-finger</keyword>
<feature type="domain" description="C2H2-type" evidence="14">
    <location>
        <begin position="273"/>
        <end position="300"/>
    </location>
</feature>
<name>A0AAV2REQ4_MEGNR</name>
<feature type="compositionally biased region" description="Low complexity" evidence="12">
    <location>
        <begin position="778"/>
        <end position="795"/>
    </location>
</feature>
<dbReference type="PANTHER" id="PTHR14003">
    <property type="entry name" value="TRANSCRIPTIONAL REPRESSOR PROTEIN YY"/>
    <property type="match status" value="1"/>
</dbReference>
<evidence type="ECO:0000256" key="8">
    <source>
        <dbReference type="ARBA" id="ARBA00023159"/>
    </source>
</evidence>
<evidence type="ECO:0000256" key="11">
    <source>
        <dbReference type="PROSITE-ProRule" id="PRU00042"/>
    </source>
</evidence>
<evidence type="ECO:0000256" key="7">
    <source>
        <dbReference type="ARBA" id="ARBA00023125"/>
    </source>
</evidence>
<evidence type="ECO:0000256" key="13">
    <source>
        <dbReference type="SAM" id="Phobius"/>
    </source>
</evidence>
<feature type="domain" description="C2H2-type" evidence="14">
    <location>
        <begin position="216"/>
        <end position="244"/>
    </location>
</feature>